<reference evidence="2 3" key="1">
    <citation type="submission" date="2019-02" db="EMBL/GenBank/DDBJ databases">
        <title>Halieaceae_genomes.</title>
        <authorList>
            <person name="Li S.-H."/>
        </authorList>
    </citation>
    <scope>NUCLEOTIDE SEQUENCE [LARGE SCALE GENOMIC DNA]</scope>
    <source>
        <strain evidence="2 3">JH123</strain>
    </source>
</reference>
<protein>
    <submittedName>
        <fullName evidence="2">VWA domain-containing protein</fullName>
    </submittedName>
</protein>
<dbReference type="EMBL" id="CP036501">
    <property type="protein sequence ID" value="UZP73359.1"/>
    <property type="molecule type" value="Genomic_DNA"/>
</dbReference>
<dbReference type="PANTHER" id="PTHR39338:SF5">
    <property type="entry name" value="BLR6139 PROTEIN"/>
    <property type="match status" value="1"/>
</dbReference>
<dbReference type="InterPro" id="IPR011195">
    <property type="entry name" value="UCP010256"/>
</dbReference>
<evidence type="ECO:0000313" key="2">
    <source>
        <dbReference type="EMBL" id="UZP73359.1"/>
    </source>
</evidence>
<proteinExistence type="predicted"/>
<feature type="region of interest" description="Disordered" evidence="1">
    <location>
        <begin position="81"/>
        <end position="110"/>
    </location>
</feature>
<dbReference type="Proteomes" id="UP001317963">
    <property type="component" value="Chromosome"/>
</dbReference>
<dbReference type="PIRSF" id="PIRSF010256">
    <property type="entry name" value="CoxE_vWa"/>
    <property type="match status" value="1"/>
</dbReference>
<dbReference type="PANTHER" id="PTHR39338">
    <property type="entry name" value="BLL5662 PROTEIN-RELATED"/>
    <property type="match status" value="1"/>
</dbReference>
<gene>
    <name evidence="2" type="ORF">E0F26_00795</name>
</gene>
<dbReference type="RefSeq" id="WP_279242137.1">
    <property type="nucleotide sequence ID" value="NZ_CP036501.1"/>
</dbReference>
<accession>A0ABY6Q332</accession>
<name>A0ABY6Q332_9GAMM</name>
<evidence type="ECO:0000256" key="1">
    <source>
        <dbReference type="SAM" id="MobiDB-lite"/>
    </source>
</evidence>
<dbReference type="InterPro" id="IPR036465">
    <property type="entry name" value="vWFA_dom_sf"/>
</dbReference>
<sequence length="475" mass="52607">MNAPRGLSQDAPTDRLLAFIEFLRGRDIFISPADSLVAMEVAGLVGYADRRLLKNGLGSALAKSKFEIEIFNEAFEQYFGAPENDKNTASNRDSKEDAESEPASPEQLGQQLAQALEAQPELSKNLSSDLVEALKSGDEAAIAIAVETAAQQVDVSAIKLLTQRGQYIRKMLDALGEQALRDAAVELESTEPAAFEAVQALREQLRNKVRDRVDRAYMVHASGDAEDMLDEALSNMSLGNVDQHHRARLKRLLEKMTRKLAARHGRIRKRVKRGQLAIAPTLRKAMATDGVPFQPQWRKSLRRKPQILILCDVSGSVAAYAKFLLLFVHSLQDILPRTRSFAFSSNLGEVTDTLRSLPVEIAIERVNLKYGGATDYARAFEDFAALAMADINRVTTVIVLGDARNNNTDPRLDLLAEIRAKCRQLIWLNPESQRSWSTGDSEMAGVMKNCDVTAECSTLKQLERVIDTLLTELNS</sequence>
<keyword evidence="3" id="KW-1185">Reference proteome</keyword>
<organism evidence="2 3">
    <name type="scientific">Candidatus Paraluminiphilus aquimaris</name>
    <dbReference type="NCBI Taxonomy" id="2518994"/>
    <lineage>
        <taxon>Bacteria</taxon>
        <taxon>Pseudomonadati</taxon>
        <taxon>Pseudomonadota</taxon>
        <taxon>Gammaproteobacteria</taxon>
        <taxon>Cellvibrionales</taxon>
        <taxon>Halieaceae</taxon>
        <taxon>Candidatus Paraluminiphilus</taxon>
    </lineage>
</organism>
<dbReference type="InterPro" id="IPR008912">
    <property type="entry name" value="Uncharacterised_CoxE"/>
</dbReference>
<dbReference type="SUPFAM" id="SSF53300">
    <property type="entry name" value="vWA-like"/>
    <property type="match status" value="1"/>
</dbReference>
<evidence type="ECO:0000313" key="3">
    <source>
        <dbReference type="Proteomes" id="UP001317963"/>
    </source>
</evidence>
<dbReference type="Pfam" id="PF05762">
    <property type="entry name" value="VWA_CoxE"/>
    <property type="match status" value="1"/>
</dbReference>